<organism evidence="1 2">
    <name type="scientific">Jimgerdemannia flammicorona</name>
    <dbReference type="NCBI Taxonomy" id="994334"/>
    <lineage>
        <taxon>Eukaryota</taxon>
        <taxon>Fungi</taxon>
        <taxon>Fungi incertae sedis</taxon>
        <taxon>Mucoromycota</taxon>
        <taxon>Mucoromycotina</taxon>
        <taxon>Endogonomycetes</taxon>
        <taxon>Endogonales</taxon>
        <taxon>Endogonaceae</taxon>
        <taxon>Jimgerdemannia</taxon>
    </lineage>
</organism>
<dbReference type="AlphaFoldDB" id="A0A433A361"/>
<evidence type="ECO:0000313" key="1">
    <source>
        <dbReference type="EMBL" id="RUO97123.1"/>
    </source>
</evidence>
<name>A0A433A361_9FUNG</name>
<evidence type="ECO:0000313" key="2">
    <source>
        <dbReference type="Proteomes" id="UP000268093"/>
    </source>
</evidence>
<dbReference type="EMBL" id="RBNI01018328">
    <property type="protein sequence ID" value="RUO97123.1"/>
    <property type="molecule type" value="Genomic_DNA"/>
</dbReference>
<protein>
    <submittedName>
        <fullName evidence="1">Uncharacterized protein</fullName>
    </submittedName>
</protein>
<accession>A0A433A361</accession>
<gene>
    <name evidence="1" type="ORF">BC936DRAFT_140939</name>
</gene>
<sequence length="88" mass="10007">MSSTFSVFLIFHDSNHNYYHWQRLSDLFNRSRLLLLNIRGDDPRLHASFRTLEADDVGHAHVVGVVRPDVEHAAKEVVSGCVLGFFGL</sequence>
<reference evidence="1 2" key="1">
    <citation type="journal article" date="2018" name="New Phytol.">
        <title>Phylogenomics of Endogonaceae and evolution of mycorrhizas within Mucoromycota.</title>
        <authorList>
            <person name="Chang Y."/>
            <person name="Desiro A."/>
            <person name="Na H."/>
            <person name="Sandor L."/>
            <person name="Lipzen A."/>
            <person name="Clum A."/>
            <person name="Barry K."/>
            <person name="Grigoriev I.V."/>
            <person name="Martin F.M."/>
            <person name="Stajich J.E."/>
            <person name="Smith M.E."/>
            <person name="Bonito G."/>
            <person name="Spatafora J.W."/>
        </authorList>
    </citation>
    <scope>NUCLEOTIDE SEQUENCE [LARGE SCALE GENOMIC DNA]</scope>
    <source>
        <strain evidence="1 2">GMNB39</strain>
    </source>
</reference>
<keyword evidence="2" id="KW-1185">Reference proteome</keyword>
<dbReference type="Proteomes" id="UP000268093">
    <property type="component" value="Unassembled WGS sequence"/>
</dbReference>
<comment type="caution">
    <text evidence="1">The sequence shown here is derived from an EMBL/GenBank/DDBJ whole genome shotgun (WGS) entry which is preliminary data.</text>
</comment>
<feature type="non-terminal residue" evidence="1">
    <location>
        <position position="88"/>
    </location>
</feature>
<proteinExistence type="predicted"/>